<evidence type="ECO:0000256" key="8">
    <source>
        <dbReference type="ARBA" id="ARBA00023136"/>
    </source>
</evidence>
<evidence type="ECO:0000256" key="4">
    <source>
        <dbReference type="ARBA" id="ARBA00022692"/>
    </source>
</evidence>
<name>A0A9P4NBX0_9PLEO</name>
<comment type="similarity">
    <text evidence="2">Belongs to the ABC transporter superfamily. ABCG family. PDR (TC 3.A.1.205) subfamily.</text>
</comment>
<dbReference type="SMART" id="SM00382">
    <property type="entry name" value="AAA"/>
    <property type="match status" value="1"/>
</dbReference>
<evidence type="ECO:0000256" key="5">
    <source>
        <dbReference type="ARBA" id="ARBA00022741"/>
    </source>
</evidence>
<evidence type="ECO:0000313" key="11">
    <source>
        <dbReference type="EMBL" id="KAF2270328.1"/>
    </source>
</evidence>
<feature type="domain" description="ABC transporter" evidence="10">
    <location>
        <begin position="725"/>
        <end position="951"/>
    </location>
</feature>
<dbReference type="InterPro" id="IPR013525">
    <property type="entry name" value="ABC2_TM"/>
</dbReference>
<evidence type="ECO:0000313" key="12">
    <source>
        <dbReference type="Proteomes" id="UP000800093"/>
    </source>
</evidence>
<dbReference type="EMBL" id="ML986579">
    <property type="protein sequence ID" value="KAF2270328.1"/>
    <property type="molecule type" value="Genomic_DNA"/>
</dbReference>
<dbReference type="InterPro" id="IPR003439">
    <property type="entry name" value="ABC_transporter-like_ATP-bd"/>
</dbReference>
<feature type="transmembrane region" description="Helical" evidence="9">
    <location>
        <begin position="1065"/>
        <end position="1091"/>
    </location>
</feature>
<dbReference type="GO" id="GO:0140359">
    <property type="term" value="F:ABC-type transporter activity"/>
    <property type="evidence" value="ECO:0007669"/>
    <property type="project" value="InterPro"/>
</dbReference>
<feature type="transmembrane region" description="Helical" evidence="9">
    <location>
        <begin position="495"/>
        <end position="517"/>
    </location>
</feature>
<feature type="transmembrane region" description="Helical" evidence="9">
    <location>
        <begin position="1167"/>
        <end position="1190"/>
    </location>
</feature>
<evidence type="ECO:0000256" key="2">
    <source>
        <dbReference type="ARBA" id="ARBA00006012"/>
    </source>
</evidence>
<dbReference type="SUPFAM" id="SSF52540">
    <property type="entry name" value="P-loop containing nucleoside triphosphate hydrolases"/>
    <property type="match status" value="2"/>
</dbReference>
<comment type="caution">
    <text evidence="11">The sequence shown here is derived from an EMBL/GenBank/DDBJ whole genome shotgun (WGS) entry which is preliminary data.</text>
</comment>
<gene>
    <name evidence="11" type="ORF">CC78DRAFT_557202</name>
</gene>
<dbReference type="Pfam" id="PF14510">
    <property type="entry name" value="ABC_trans_N"/>
    <property type="match status" value="1"/>
</dbReference>
<feature type="transmembrane region" description="Helical" evidence="9">
    <location>
        <begin position="553"/>
        <end position="575"/>
    </location>
</feature>
<evidence type="ECO:0000256" key="1">
    <source>
        <dbReference type="ARBA" id="ARBA00004141"/>
    </source>
</evidence>
<keyword evidence="5" id="KW-0547">Nucleotide-binding</keyword>
<dbReference type="Pfam" id="PF01061">
    <property type="entry name" value="ABC2_membrane"/>
    <property type="match status" value="2"/>
</dbReference>
<protein>
    <submittedName>
        <fullName evidence="11">ABC transporter-like protein</fullName>
    </submittedName>
</protein>
<dbReference type="OrthoDB" id="245989at2759"/>
<dbReference type="InterPro" id="IPR029481">
    <property type="entry name" value="ABC_trans_N"/>
</dbReference>
<feature type="transmembrane region" description="Helical" evidence="9">
    <location>
        <begin position="461"/>
        <end position="483"/>
    </location>
</feature>
<organism evidence="11 12">
    <name type="scientific">Lojkania enalia</name>
    <dbReference type="NCBI Taxonomy" id="147567"/>
    <lineage>
        <taxon>Eukaryota</taxon>
        <taxon>Fungi</taxon>
        <taxon>Dikarya</taxon>
        <taxon>Ascomycota</taxon>
        <taxon>Pezizomycotina</taxon>
        <taxon>Dothideomycetes</taxon>
        <taxon>Pleosporomycetidae</taxon>
        <taxon>Pleosporales</taxon>
        <taxon>Pleosporales incertae sedis</taxon>
        <taxon>Lojkania</taxon>
    </lineage>
</organism>
<keyword evidence="4 9" id="KW-0812">Transmembrane</keyword>
<evidence type="ECO:0000256" key="3">
    <source>
        <dbReference type="ARBA" id="ARBA00022448"/>
    </source>
</evidence>
<dbReference type="PROSITE" id="PS50893">
    <property type="entry name" value="ABC_TRANSPORTER_2"/>
    <property type="match status" value="1"/>
</dbReference>
<dbReference type="Pfam" id="PF00005">
    <property type="entry name" value="ABC_tran"/>
    <property type="match status" value="2"/>
</dbReference>
<evidence type="ECO:0000256" key="7">
    <source>
        <dbReference type="ARBA" id="ARBA00022989"/>
    </source>
</evidence>
<dbReference type="Pfam" id="PF06422">
    <property type="entry name" value="PDR_CDR"/>
    <property type="match status" value="1"/>
</dbReference>
<comment type="subcellular location">
    <subcellularLocation>
        <location evidence="1">Membrane</location>
        <topology evidence="1">Multi-pass membrane protein</topology>
    </subcellularLocation>
</comment>
<feature type="transmembrane region" description="Helical" evidence="9">
    <location>
        <begin position="1143"/>
        <end position="1161"/>
    </location>
</feature>
<sequence length="1307" mass="145247">MKSVVKKNGEKIDGLARKLSYHGIQNENGELINPFLRVDHPLLDPNSDKFSSKAWLQTIMGITPRDPKQYPKGVVGVTYKNLSAYGYGEPTEYQKNFGNYPFKLFRLAKRLVGRRKRTRIQILRDFNGLIKSGEMLVVLGRPGSGCSTFLKTISGEADGFYVEEDSYLNYQGTQKETIYKDFRGECIYQAKVDVHLPQLTVGQTLEFAARARAPRNRMPGVSRDMYAKHLQDILMAMFGLSHTVNTMTGNDFIRGVSGGEKKVLVLLKRKYSLPEEGMSVVAFLIHLVPNAIAGTPLQCWDNSTRRLNSAIALEFVRELRTSTEPTGATAIVFDKVTILYEGCQIYFRDVYAAKTFFVSLGFECPPRQTTADFLTSLTNPAKQVVRKGLEGRTPCTPDEFAAVWRKSEDRARLLQEIEDFDAQLKALQARSRHVQSLYIISVSMQVKLCVQPGYQTLQGDMALVITSIIFDAIMALVIGNGFYDLPNNTSSLYDCGALLFAILLPAFASALEILTLYAQRPILEKQSKYAFYHSFAEAVASMMFDLPNKIGTAIGFVSLISSPSLLTVTYIGFIISTKDMHPWFRWLNYLNPVGYAFESLMINEFHGRTIPCTQHVRQGPGYGDVSPDEKICATTGATAGADFVDGDTYLAVKFHYHGGHLWRNFGIMIALMVFGCFVYLVATEYISVKKSKGESKLDEESDADDRVNIETIAREESVPDTPASIQKQSAVFHWDSVNHDIKIKGKSRRLLDDVDSWVVPGTLTALMGVTGAGKTTLLDVLANRVTMGVVSGQILLDGRPATHALTFSALLRPPKSSSHAEKIEYVDKVMKVLEMEAFADAVVGVSGEGLNVEQRKRSTIGVELAARPALLLVLYEPTSDLDSQTAWSICVLLRKLADNGQAILCTIHQPSAILFQEIDRLLFLAMGGKTLYFGEIGKSSKTFTSYFERNGTRFMWSRRKPCRPALWKNPEERKAVKAELARIKEELSQLPILVTDADALRPFAALFDTQFSIVPMQGCKTNSTPSLCSLQFFSNFCTQIMPHFVTQRALYGVREFPSKTYSWRVFILSNILVEIPWNSLMAMLIFVSWYYPIGLRHNAVEAGQGTEGGALMILFVLAFMIFAGTFTHTVLAGLDTAEAAGSVTNLLFSISLIFCGVLATPDTLPSFWIFVYLASPFSYLMSGMLSVGLANSQISCSSEEFLRFGPPSLSNCSNYLAPYVEAVGGYLTLDSMNSTTKCVFCGGSETNIFLKGLSAEYGDRWRNFGIFLVYVCFNVAAANRVLLVCQNAKGEEGEVYPSARGWWAKHK</sequence>
<keyword evidence="3" id="KW-0813">Transport</keyword>
<evidence type="ECO:0000256" key="6">
    <source>
        <dbReference type="ARBA" id="ARBA00022840"/>
    </source>
</evidence>
<keyword evidence="6" id="KW-0067">ATP-binding</keyword>
<dbReference type="InterPro" id="IPR003593">
    <property type="entry name" value="AAA+_ATPase"/>
</dbReference>
<reference evidence="12" key="1">
    <citation type="journal article" date="2020" name="Stud. Mycol.">
        <title>101 Dothideomycetes genomes: A test case for predicting lifestyles and emergence of pathogens.</title>
        <authorList>
            <person name="Haridas S."/>
            <person name="Albert R."/>
            <person name="Binder M."/>
            <person name="Bloem J."/>
            <person name="LaButti K."/>
            <person name="Salamov A."/>
            <person name="Andreopoulos B."/>
            <person name="Baker S."/>
            <person name="Barry K."/>
            <person name="Bills G."/>
            <person name="Bluhm B."/>
            <person name="Cannon C."/>
            <person name="Castanera R."/>
            <person name="Culley D."/>
            <person name="Daum C."/>
            <person name="Ezra D."/>
            <person name="Gonzalez J."/>
            <person name="Henrissat B."/>
            <person name="Kuo A."/>
            <person name="Liang C."/>
            <person name="Lipzen A."/>
            <person name="Lutzoni F."/>
            <person name="Magnuson J."/>
            <person name="Mondo S."/>
            <person name="Nolan M."/>
            <person name="Ohm R."/>
            <person name="Pangilinan J."/>
            <person name="Park H.-J."/>
            <person name="Ramirez L."/>
            <person name="Alfaro M."/>
            <person name="Sun H."/>
            <person name="Tritt A."/>
            <person name="Yoshinaga Y."/>
            <person name="Zwiers L.-H."/>
            <person name="Turgeon B."/>
            <person name="Goodwin S."/>
            <person name="Spatafora J."/>
            <person name="Crous P."/>
            <person name="Grigoriev I."/>
        </authorList>
    </citation>
    <scope>NUCLEOTIDE SEQUENCE [LARGE SCALE GENOMIC DNA]</scope>
    <source>
        <strain evidence="12">CBS 304.66</strain>
    </source>
</reference>
<keyword evidence="8 9" id="KW-0472">Membrane</keyword>
<dbReference type="InterPro" id="IPR010929">
    <property type="entry name" value="PDR_CDR_ABC"/>
</dbReference>
<dbReference type="PANTHER" id="PTHR19241">
    <property type="entry name" value="ATP-BINDING CASSETTE TRANSPORTER"/>
    <property type="match status" value="1"/>
</dbReference>
<dbReference type="GO" id="GO:0016887">
    <property type="term" value="F:ATP hydrolysis activity"/>
    <property type="evidence" value="ECO:0007669"/>
    <property type="project" value="InterPro"/>
</dbReference>
<dbReference type="GO" id="GO:0016020">
    <property type="term" value="C:membrane"/>
    <property type="evidence" value="ECO:0007669"/>
    <property type="project" value="UniProtKB-SubCell"/>
</dbReference>
<proteinExistence type="inferred from homology"/>
<evidence type="ECO:0000259" key="10">
    <source>
        <dbReference type="PROSITE" id="PS50893"/>
    </source>
</evidence>
<dbReference type="InterPro" id="IPR027417">
    <property type="entry name" value="P-loop_NTPase"/>
</dbReference>
<dbReference type="Gene3D" id="3.40.50.300">
    <property type="entry name" value="P-loop containing nucleotide triphosphate hydrolases"/>
    <property type="match status" value="2"/>
</dbReference>
<dbReference type="Proteomes" id="UP000800093">
    <property type="component" value="Unassembled WGS sequence"/>
</dbReference>
<dbReference type="GO" id="GO:0005524">
    <property type="term" value="F:ATP binding"/>
    <property type="evidence" value="ECO:0007669"/>
    <property type="project" value="UniProtKB-KW"/>
</dbReference>
<evidence type="ECO:0000256" key="9">
    <source>
        <dbReference type="SAM" id="Phobius"/>
    </source>
</evidence>
<keyword evidence="7 9" id="KW-1133">Transmembrane helix</keyword>
<accession>A0A9P4NBX0</accession>
<feature type="transmembrane region" description="Helical" evidence="9">
    <location>
        <begin position="661"/>
        <end position="682"/>
    </location>
</feature>
<keyword evidence="12" id="KW-1185">Reference proteome</keyword>
<feature type="transmembrane region" description="Helical" evidence="9">
    <location>
        <begin position="1111"/>
        <end position="1131"/>
    </location>
</feature>